<feature type="non-terminal residue" evidence="1">
    <location>
        <position position="1"/>
    </location>
</feature>
<feature type="non-terminal residue" evidence="1">
    <location>
        <position position="77"/>
    </location>
</feature>
<organism evidence="1">
    <name type="scientific">Pararge aegeria</name>
    <name type="common">speckled wood butterfly</name>
    <dbReference type="NCBI Taxonomy" id="116150"/>
    <lineage>
        <taxon>Eukaryota</taxon>
        <taxon>Metazoa</taxon>
        <taxon>Ecdysozoa</taxon>
        <taxon>Arthropoda</taxon>
        <taxon>Hexapoda</taxon>
        <taxon>Insecta</taxon>
        <taxon>Pterygota</taxon>
        <taxon>Neoptera</taxon>
        <taxon>Endopterygota</taxon>
        <taxon>Lepidoptera</taxon>
        <taxon>Glossata</taxon>
        <taxon>Ditrysia</taxon>
        <taxon>Papilionoidea</taxon>
        <taxon>Nymphalidae</taxon>
        <taxon>Satyrinae</taxon>
        <taxon>Satyrini</taxon>
        <taxon>Parargina</taxon>
        <taxon>Pararge</taxon>
    </lineage>
</organism>
<sequence length="77" mass="8489">IHSHLNLKFEDKNSVPENICAIPLPLSTDVTPKSIPSGKKPKVTILSEKKIEEPIDISSIQGKFEIISPSRTLTLPE</sequence>
<name>S4NW69_9NEOP</name>
<dbReference type="AlphaFoldDB" id="S4NW69"/>
<reference evidence="1" key="2">
    <citation type="submission" date="2013-05" db="EMBL/GenBank/DDBJ databases">
        <authorList>
            <person name="Carter J.-M."/>
            <person name="Baker S.C."/>
            <person name="Pink R."/>
            <person name="Carter D.R.F."/>
            <person name="Collins A."/>
            <person name="Tomlin J."/>
            <person name="Gibbs M."/>
            <person name="Breuker C.J."/>
        </authorList>
    </citation>
    <scope>NUCLEOTIDE SEQUENCE</scope>
    <source>
        <tissue evidence="1">Ovary</tissue>
    </source>
</reference>
<accession>S4NW69</accession>
<dbReference type="EMBL" id="GAIX01009549">
    <property type="protein sequence ID" value="JAA83011.1"/>
    <property type="molecule type" value="Transcribed_RNA"/>
</dbReference>
<evidence type="ECO:0000313" key="1">
    <source>
        <dbReference type="EMBL" id="JAA83011.1"/>
    </source>
</evidence>
<protein>
    <submittedName>
        <fullName evidence="1">Uncharacterized protein</fullName>
    </submittedName>
</protein>
<proteinExistence type="predicted"/>
<reference evidence="1" key="1">
    <citation type="journal article" date="2013" name="BMC Genomics">
        <title>Unscrambling butterfly oogenesis.</title>
        <authorList>
            <person name="Carter J.M."/>
            <person name="Baker S.C."/>
            <person name="Pink R."/>
            <person name="Carter D.R."/>
            <person name="Collins A."/>
            <person name="Tomlin J."/>
            <person name="Gibbs M."/>
            <person name="Breuker C.J."/>
        </authorList>
    </citation>
    <scope>NUCLEOTIDE SEQUENCE</scope>
    <source>
        <tissue evidence="1">Ovary</tissue>
    </source>
</reference>